<feature type="transmembrane region" description="Helical" evidence="1">
    <location>
        <begin position="80"/>
        <end position="99"/>
    </location>
</feature>
<dbReference type="Proteomes" id="UP001432099">
    <property type="component" value="Chromosome"/>
</dbReference>
<dbReference type="RefSeq" id="WP_161832885.1">
    <property type="nucleotide sequence ID" value="NZ_AP028127.1"/>
</dbReference>
<keyword evidence="1" id="KW-1133">Transmembrane helix</keyword>
<feature type="transmembrane region" description="Helical" evidence="1">
    <location>
        <begin position="39"/>
        <end position="60"/>
    </location>
</feature>
<keyword evidence="1" id="KW-0472">Membrane</keyword>
<evidence type="ECO:0000313" key="3">
    <source>
        <dbReference type="Proteomes" id="UP001432099"/>
    </source>
</evidence>
<gene>
    <name evidence="2" type="ORF">T23_19770</name>
</gene>
<name>A0ABM8IKT8_9FIRM</name>
<accession>A0ABM8IKT8</accession>
<feature type="transmembrane region" description="Helical" evidence="1">
    <location>
        <begin position="7"/>
        <end position="27"/>
    </location>
</feature>
<evidence type="ECO:0000313" key="2">
    <source>
        <dbReference type="EMBL" id="BEH91875.1"/>
    </source>
</evidence>
<dbReference type="EMBL" id="AP028127">
    <property type="protein sequence ID" value="BEH91875.1"/>
    <property type="molecule type" value="Genomic_DNA"/>
</dbReference>
<keyword evidence="1" id="KW-0812">Transmembrane</keyword>
<sequence>MKRLKNILVTVIPLVILFFIADYILLVPLNVKFEEGFNLFFGLAIIVCIAYFYEDVRYIFQDAVKGKPIHFPGKKVKGCVILLLLIYLGYQVSSLPLFLSQQYRNLIGDIETKEFEQEIPEMDLKKIPTVDEAYARRLGDKKLGEDVGLGSQVYVGDYTLISIKDSLYWVAPLEHIDIIKWFTNREGTPGYIMVSATDAQDVRLVQEDSKGNPINLKYLPSAYFNQDIRRKVYFEGNMFSGLTDYSFELDDSGRPYWVVTTYTKKVGIHGGSDATGVVVVDAQTGETNKYSVEDAPKWIDRIQPQSFVINQINDWGWYKNGFMNTLFAKKDIIQTTPGTNYMFIDGEWYFYTGMTSSGSDESTVGFMLSNTRTKETTFYKIAGATETAAMKSAEGKVQHLGYEASFPVLLNIENEPTYFTTLKDNQGLVKQYAFVNVKDYSKVGTGETLDEARTNYAKLVFGTQGSLLDSSLGEHKTIEATIERIGTSQTDGNTYYTILLKEHPELLLMGSGTISAELPISYEGDPVKIEYIDGKNKTKTIVTFDNLKFNQ</sequence>
<protein>
    <recommendedName>
        <fullName evidence="4">Cell shape-determining protein</fullName>
    </recommendedName>
</protein>
<organism evidence="2 3">
    <name type="scientific">Turicibacter faecis</name>
    <dbReference type="NCBI Taxonomy" id="2963365"/>
    <lineage>
        <taxon>Bacteria</taxon>
        <taxon>Bacillati</taxon>
        <taxon>Bacillota</taxon>
        <taxon>Erysipelotrichia</taxon>
        <taxon>Erysipelotrichales</taxon>
        <taxon>Turicibacteraceae</taxon>
        <taxon>Turicibacter</taxon>
    </lineage>
</organism>
<evidence type="ECO:0008006" key="4">
    <source>
        <dbReference type="Google" id="ProtNLM"/>
    </source>
</evidence>
<reference evidence="2" key="1">
    <citation type="journal article" date="2024" name="Int. J. Syst. Evol. Microbiol.">
        <title>Turicibacter faecis sp. nov., isolated from faeces of heart failure mouse model.</title>
        <authorList>
            <person name="Imamura Y."/>
            <person name="Motooka D."/>
            <person name="Nakajima Y."/>
            <person name="Ito S."/>
            <person name="Kitakaze M."/>
            <person name="Iida T."/>
            <person name="Nakamura S."/>
        </authorList>
    </citation>
    <scope>NUCLEOTIDE SEQUENCE</scope>
    <source>
        <strain evidence="2">TC023</strain>
    </source>
</reference>
<keyword evidence="3" id="KW-1185">Reference proteome</keyword>
<proteinExistence type="predicted"/>
<evidence type="ECO:0000256" key="1">
    <source>
        <dbReference type="SAM" id="Phobius"/>
    </source>
</evidence>